<dbReference type="Proteomes" id="UP000475582">
    <property type="component" value="Unassembled WGS sequence"/>
</dbReference>
<dbReference type="EMBL" id="WNKY01000034">
    <property type="protein sequence ID" value="MTV40447.1"/>
    <property type="molecule type" value="Genomic_DNA"/>
</dbReference>
<reference evidence="1 2" key="1">
    <citation type="submission" date="2019-11" db="EMBL/GenBank/DDBJ databases">
        <title>Type strains purchased from KCTC, JCM and DSMZ.</title>
        <authorList>
            <person name="Lu H."/>
        </authorList>
    </citation>
    <scope>NUCLEOTIDE SEQUENCE [LARGE SCALE GENOMIC DNA]</scope>
    <source>
        <strain evidence="1 2">KCTC 22382</strain>
    </source>
</reference>
<sequence length="73" mass="8693">MQNAALSTRYDLPWKAVISHALRAFLDFYFPDFSERVDWRKRPRLRDKELAKLWITVPASLEREAHTFTIQGD</sequence>
<dbReference type="AlphaFoldDB" id="A0A6L6PP73"/>
<organism evidence="1 2">
    <name type="scientific">Duganella radicis</name>
    <dbReference type="NCBI Taxonomy" id="551988"/>
    <lineage>
        <taxon>Bacteria</taxon>
        <taxon>Pseudomonadati</taxon>
        <taxon>Pseudomonadota</taxon>
        <taxon>Betaproteobacteria</taxon>
        <taxon>Burkholderiales</taxon>
        <taxon>Oxalobacteraceae</taxon>
        <taxon>Telluria group</taxon>
        <taxon>Duganella</taxon>
    </lineage>
</organism>
<dbReference type="RefSeq" id="WP_155466378.1">
    <property type="nucleotide sequence ID" value="NZ_WNKY01000034.1"/>
</dbReference>
<name>A0A6L6PP73_9BURK</name>
<protein>
    <submittedName>
        <fullName evidence="1">Uncharacterized protein</fullName>
    </submittedName>
</protein>
<evidence type="ECO:0000313" key="2">
    <source>
        <dbReference type="Proteomes" id="UP000475582"/>
    </source>
</evidence>
<evidence type="ECO:0000313" key="1">
    <source>
        <dbReference type="EMBL" id="MTV40447.1"/>
    </source>
</evidence>
<keyword evidence="2" id="KW-1185">Reference proteome</keyword>
<gene>
    <name evidence="1" type="ORF">GM676_23060</name>
</gene>
<accession>A0A6L6PP73</accession>
<dbReference type="OrthoDB" id="569771at2"/>
<proteinExistence type="predicted"/>
<comment type="caution">
    <text evidence="1">The sequence shown here is derived from an EMBL/GenBank/DDBJ whole genome shotgun (WGS) entry which is preliminary data.</text>
</comment>